<gene>
    <name evidence="2" type="ORF">C7R92_23850</name>
</gene>
<evidence type="ECO:0000313" key="2">
    <source>
        <dbReference type="EMBL" id="PSK06323.1"/>
    </source>
</evidence>
<evidence type="ECO:0008006" key="4">
    <source>
        <dbReference type="Google" id="ProtNLM"/>
    </source>
</evidence>
<keyword evidence="3" id="KW-1185">Reference proteome</keyword>
<dbReference type="Proteomes" id="UP000241645">
    <property type="component" value="Unassembled WGS sequence"/>
</dbReference>
<protein>
    <recommendedName>
        <fullName evidence="4">DNA replication protein DnaD</fullName>
    </recommendedName>
</protein>
<accession>A0ABX5FLJ3</accession>
<comment type="caution">
    <text evidence="2">The sequence shown here is derived from an EMBL/GenBank/DDBJ whole genome shotgun (WGS) entry which is preliminary data.</text>
</comment>
<feature type="region of interest" description="Disordered" evidence="1">
    <location>
        <begin position="114"/>
        <end position="137"/>
    </location>
</feature>
<organism evidence="2 3">
    <name type="scientific">Brevibacillus porteri</name>
    <dbReference type="NCBI Taxonomy" id="2126350"/>
    <lineage>
        <taxon>Bacteria</taxon>
        <taxon>Bacillati</taxon>
        <taxon>Bacillota</taxon>
        <taxon>Bacilli</taxon>
        <taxon>Bacillales</taxon>
        <taxon>Paenibacillaceae</taxon>
        <taxon>Brevibacillus</taxon>
    </lineage>
</organism>
<reference evidence="2 3" key="1">
    <citation type="submission" date="2018-03" db="EMBL/GenBank/DDBJ databases">
        <title>Brevisbacillus phylogenomics.</title>
        <authorList>
            <person name="Dunlap C."/>
        </authorList>
    </citation>
    <scope>NUCLEOTIDE SEQUENCE [LARGE SCALE GENOMIC DNA]</scope>
    <source>
        <strain evidence="2 3">NRRL B-41110</strain>
    </source>
</reference>
<dbReference type="EMBL" id="PXZO01000051">
    <property type="protein sequence ID" value="PSK06323.1"/>
    <property type="molecule type" value="Genomic_DNA"/>
</dbReference>
<evidence type="ECO:0000256" key="1">
    <source>
        <dbReference type="SAM" id="MobiDB-lite"/>
    </source>
</evidence>
<proteinExistence type="predicted"/>
<evidence type="ECO:0000313" key="3">
    <source>
        <dbReference type="Proteomes" id="UP000241645"/>
    </source>
</evidence>
<sequence length="255" mass="30273">MKGWIKLHRSIQTHWLYQERRVFSRYEAWLDMLMMANHKDNRVVLGNEFLDVQRGQFITSIRKLCEKWGWSKTKVTQFLKMLESDEMIVYFSDTKKTVITIGKYGFYQAGEDSEKTEEGHVEDTEETRKSTNKNDKETKKEIYTPQFDEFWSVYPRKLSKADAAKAWNALIKSGASIDEIMTATRNYTDECHGKEVQFIKHAATFLKNDRWKDHLLLDKLSNYKAKKADPRDKEIQFQQWLQQGRSPEEFNWGDS</sequence>
<name>A0ABX5FLJ3_9BACL</name>